<dbReference type="AlphaFoldDB" id="A0A0G3GS12"/>
<reference evidence="1 2" key="1">
    <citation type="submission" date="2015-05" db="EMBL/GenBank/DDBJ databases">
        <title>Complete genome sequence of Corynebacterium epidermidicanis DSM 45586, isolated from the skin of a dog suffering from pruritus.</title>
        <authorList>
            <person name="Ruckert C."/>
            <person name="Albersmeier A."/>
            <person name="Winkler A."/>
            <person name="Tauch A."/>
        </authorList>
    </citation>
    <scope>NUCLEOTIDE SEQUENCE [LARGE SCALE GENOMIC DNA]</scope>
    <source>
        <strain evidence="1 2">DSM 45586</strain>
    </source>
</reference>
<name>A0A0G3GS12_9CORY</name>
<organism evidence="1 2">
    <name type="scientific">Corynebacterium epidermidicanis</name>
    <dbReference type="NCBI Taxonomy" id="1050174"/>
    <lineage>
        <taxon>Bacteria</taxon>
        <taxon>Bacillati</taxon>
        <taxon>Actinomycetota</taxon>
        <taxon>Actinomycetes</taxon>
        <taxon>Mycobacteriales</taxon>
        <taxon>Corynebacteriaceae</taxon>
        <taxon>Corynebacterium</taxon>
    </lineage>
</organism>
<dbReference type="KEGG" id="cei:CEPID_02235"/>
<gene>
    <name evidence="1" type="ORF">CEPID_02235</name>
</gene>
<keyword evidence="2" id="KW-1185">Reference proteome</keyword>
<sequence>MSKGFYMSQQPEQFGDYIKRVLADAPPLTEEKREYITRIFQTAKSGDVK</sequence>
<evidence type="ECO:0000313" key="2">
    <source>
        <dbReference type="Proteomes" id="UP000035368"/>
    </source>
</evidence>
<accession>A0A0G3GS12</accession>
<dbReference type="EMBL" id="CP011541">
    <property type="protein sequence ID" value="AKK02328.1"/>
    <property type="molecule type" value="Genomic_DNA"/>
</dbReference>
<dbReference type="Proteomes" id="UP000035368">
    <property type="component" value="Chromosome"/>
</dbReference>
<proteinExistence type="predicted"/>
<dbReference type="PATRIC" id="fig|1050174.4.peg.452"/>
<protein>
    <submittedName>
        <fullName evidence="1">Uncharacterized protein</fullName>
    </submittedName>
</protein>
<dbReference type="STRING" id="1050174.CEPID_02235"/>
<evidence type="ECO:0000313" key="1">
    <source>
        <dbReference type="EMBL" id="AKK02328.1"/>
    </source>
</evidence>